<accession>A0A915L790</accession>
<evidence type="ECO:0000313" key="4">
    <source>
        <dbReference type="WBParaSite" id="nRc.2.0.1.t45610-RA"/>
    </source>
</evidence>
<feature type="repeat" description="MBT" evidence="2">
    <location>
        <begin position="11"/>
        <end position="109"/>
    </location>
</feature>
<dbReference type="PANTHER" id="PTHR12247:SF132">
    <property type="entry name" value="POLYCOMB PROTEIN SCM"/>
    <property type="match status" value="1"/>
</dbReference>
<dbReference type="WBParaSite" id="nRc.2.0.1.t45610-RA">
    <property type="protein sequence ID" value="nRc.2.0.1.t45610-RA"/>
    <property type="gene ID" value="nRc.2.0.1.g45610"/>
</dbReference>
<name>A0A915L790_ROMCU</name>
<dbReference type="InterPro" id="IPR004092">
    <property type="entry name" value="Mbt"/>
</dbReference>
<dbReference type="InterPro" id="IPR050548">
    <property type="entry name" value="PcG_chromatin_remod_factors"/>
</dbReference>
<organism evidence="3 4">
    <name type="scientific">Romanomermis culicivorax</name>
    <name type="common">Nematode worm</name>
    <dbReference type="NCBI Taxonomy" id="13658"/>
    <lineage>
        <taxon>Eukaryota</taxon>
        <taxon>Metazoa</taxon>
        <taxon>Ecdysozoa</taxon>
        <taxon>Nematoda</taxon>
        <taxon>Enoplea</taxon>
        <taxon>Dorylaimia</taxon>
        <taxon>Mermithida</taxon>
        <taxon>Mermithoidea</taxon>
        <taxon>Mermithidae</taxon>
        <taxon>Romanomermis</taxon>
    </lineage>
</organism>
<dbReference type="PANTHER" id="PTHR12247">
    <property type="entry name" value="POLYCOMB GROUP PROTEIN"/>
    <property type="match status" value="1"/>
</dbReference>
<keyword evidence="1" id="KW-0677">Repeat</keyword>
<dbReference type="Proteomes" id="UP000887565">
    <property type="component" value="Unplaced"/>
</dbReference>
<dbReference type="Pfam" id="PF02820">
    <property type="entry name" value="MBT"/>
    <property type="match status" value="1"/>
</dbReference>
<dbReference type="Gene3D" id="2.30.30.140">
    <property type="match status" value="2"/>
</dbReference>
<dbReference type="PROSITE" id="PS51079">
    <property type="entry name" value="MBT"/>
    <property type="match status" value="1"/>
</dbReference>
<dbReference type="GO" id="GO:0005634">
    <property type="term" value="C:nucleus"/>
    <property type="evidence" value="ECO:0007669"/>
    <property type="project" value="InterPro"/>
</dbReference>
<dbReference type="SMART" id="SM00561">
    <property type="entry name" value="MBT"/>
    <property type="match status" value="1"/>
</dbReference>
<reference evidence="4" key="1">
    <citation type="submission" date="2022-11" db="UniProtKB">
        <authorList>
            <consortium name="WormBaseParasite"/>
        </authorList>
    </citation>
    <scope>IDENTIFICATION</scope>
</reference>
<protein>
    <submittedName>
        <fullName evidence="4">Uncharacterized protein</fullName>
    </submittedName>
</protein>
<evidence type="ECO:0000313" key="3">
    <source>
        <dbReference type="Proteomes" id="UP000887565"/>
    </source>
</evidence>
<evidence type="ECO:0000256" key="2">
    <source>
        <dbReference type="PROSITE-ProRule" id="PRU00459"/>
    </source>
</evidence>
<proteinExistence type="predicted"/>
<dbReference type="SUPFAM" id="SSF63748">
    <property type="entry name" value="Tudor/PWWP/MBT"/>
    <property type="match status" value="1"/>
</dbReference>
<sequence>MSNTKKIAEDFNWDAYLAQTNAVAAPADCFWQAPDPPPNKFDDEMILEAYDPRFPSIRCIAEVTAVYGPKIRLRMLGAGDNDDIWIIVDSHQIRPIGTADNQGILIQAPFTSSSDDEEDQIEPEDINI</sequence>
<dbReference type="OMA" id="WCAFNSK"/>
<dbReference type="GO" id="GO:0045892">
    <property type="term" value="P:negative regulation of DNA-templated transcription"/>
    <property type="evidence" value="ECO:0007669"/>
    <property type="project" value="TreeGrafter"/>
</dbReference>
<evidence type="ECO:0000256" key="1">
    <source>
        <dbReference type="ARBA" id="ARBA00022737"/>
    </source>
</evidence>
<dbReference type="GO" id="GO:0003682">
    <property type="term" value="F:chromatin binding"/>
    <property type="evidence" value="ECO:0007669"/>
    <property type="project" value="TreeGrafter"/>
</dbReference>
<keyword evidence="3" id="KW-1185">Reference proteome</keyword>
<dbReference type="AlphaFoldDB" id="A0A915L790"/>
<dbReference type="GO" id="GO:0042393">
    <property type="term" value="F:histone binding"/>
    <property type="evidence" value="ECO:0007669"/>
    <property type="project" value="TreeGrafter"/>
</dbReference>